<dbReference type="GO" id="GO:0003677">
    <property type="term" value="F:DNA binding"/>
    <property type="evidence" value="ECO:0007669"/>
    <property type="project" value="UniProtKB-KW"/>
</dbReference>
<dbReference type="Pfam" id="PF04198">
    <property type="entry name" value="Sugar-bind"/>
    <property type="match status" value="1"/>
</dbReference>
<dbReference type="GO" id="GO:0030246">
    <property type="term" value="F:carbohydrate binding"/>
    <property type="evidence" value="ECO:0007669"/>
    <property type="project" value="InterPro"/>
</dbReference>
<accession>A0A967B227</accession>
<evidence type="ECO:0000313" key="6">
    <source>
        <dbReference type="EMBL" id="NHN57404.1"/>
    </source>
</evidence>
<dbReference type="InterPro" id="IPR051054">
    <property type="entry name" value="SorC_transcr_regulators"/>
</dbReference>
<dbReference type="InterPro" id="IPR037171">
    <property type="entry name" value="NagB/RpiA_transferase-like"/>
</dbReference>
<reference evidence="6" key="1">
    <citation type="submission" date="2020-03" db="EMBL/GenBank/DDBJ databases">
        <title>Draft sequencing of Calidifontibacter sp. DB0510.</title>
        <authorList>
            <person name="Kim D.-U."/>
        </authorList>
    </citation>
    <scope>NUCLEOTIDE SEQUENCE</scope>
    <source>
        <strain evidence="6">DB0510</strain>
    </source>
</reference>
<dbReference type="Pfam" id="PF06108">
    <property type="entry name" value="DUF952"/>
    <property type="match status" value="1"/>
</dbReference>
<dbReference type="SUPFAM" id="SSF100950">
    <property type="entry name" value="NagB/RpiA/CoA transferase-like"/>
    <property type="match status" value="1"/>
</dbReference>
<evidence type="ECO:0000313" key="7">
    <source>
        <dbReference type="Proteomes" id="UP000744769"/>
    </source>
</evidence>
<keyword evidence="3" id="KW-0238">DNA-binding</keyword>
<keyword evidence="4" id="KW-0804">Transcription</keyword>
<keyword evidence="2" id="KW-0805">Transcription regulation</keyword>
<dbReference type="EMBL" id="JAAOIV010000016">
    <property type="protein sequence ID" value="NHN57404.1"/>
    <property type="molecule type" value="Genomic_DNA"/>
</dbReference>
<dbReference type="PANTHER" id="PTHR34294:SF1">
    <property type="entry name" value="TRANSCRIPTIONAL REGULATOR LSRR"/>
    <property type="match status" value="1"/>
</dbReference>
<evidence type="ECO:0000256" key="4">
    <source>
        <dbReference type="ARBA" id="ARBA00023163"/>
    </source>
</evidence>
<dbReference type="Gene3D" id="3.20.170.20">
    <property type="entry name" value="Protein of unknown function DUF952"/>
    <property type="match status" value="1"/>
</dbReference>
<dbReference type="RefSeq" id="WP_166198698.1">
    <property type="nucleotide sequence ID" value="NZ_JAAOIV010000016.1"/>
</dbReference>
<dbReference type="PANTHER" id="PTHR34294">
    <property type="entry name" value="TRANSCRIPTIONAL REGULATOR-RELATED"/>
    <property type="match status" value="1"/>
</dbReference>
<dbReference type="InterPro" id="IPR036388">
    <property type="entry name" value="WH-like_DNA-bd_sf"/>
</dbReference>
<protein>
    <submittedName>
        <fullName evidence="6">DUF952 domain-containing protein</fullName>
    </submittedName>
</protein>
<evidence type="ECO:0000259" key="5">
    <source>
        <dbReference type="Pfam" id="PF04198"/>
    </source>
</evidence>
<comment type="similarity">
    <text evidence="1">Belongs to the SorC transcriptional regulatory family.</text>
</comment>
<keyword evidence="7" id="KW-1185">Reference proteome</keyword>
<feature type="domain" description="Sugar-binding" evidence="5">
    <location>
        <begin position="65"/>
        <end position="313"/>
    </location>
</feature>
<sequence length="429" mass="45982">MTPSEPQPDRALLATIARRYLLQDQTKVEIARDLGLSRFKVARLLAEARERGIVRIEIVDDAGVDTTLSARLGEALDLNHAVVLADSASLSQPALARAMGTLAAAEVHRLIGERDVLGLPWSRKVSWTVSALVSLPPVPVVQLSGALTAVDLDSPVDIVRDAARLGGGPAHLFYAPLVATDADSAQMLRRQPSVADALAAADTVTLAVVGVGAWLPGRSTLFDSANADEHAQLAAAGAVGEVSGVFLDRDGQDVNSDLSARIIGASGAQLRRIGRVIGVVVGPEQADAVLAARRAGIVDTLVVDDELARRLLERHTQNQAELLHLAVARDWEAAQKSGRYPWSTRGRTVAEEGFVHLSTAEQWRGVRERFYGDLPDADLRLLHLDTSGLDVRWEVGDPATGEEFPHLYAELPVERVTRVTTLEARAGTE</sequence>
<dbReference type="Gene3D" id="1.10.10.10">
    <property type="entry name" value="Winged helix-like DNA-binding domain superfamily/Winged helix DNA-binding domain"/>
    <property type="match status" value="1"/>
</dbReference>
<dbReference type="SUPFAM" id="SSF56399">
    <property type="entry name" value="ADP-ribosylation"/>
    <property type="match status" value="1"/>
</dbReference>
<dbReference type="AlphaFoldDB" id="A0A967B227"/>
<dbReference type="Gene3D" id="3.40.50.1360">
    <property type="match status" value="1"/>
</dbReference>
<evidence type="ECO:0000256" key="1">
    <source>
        <dbReference type="ARBA" id="ARBA00010466"/>
    </source>
</evidence>
<dbReference type="Proteomes" id="UP000744769">
    <property type="component" value="Unassembled WGS sequence"/>
</dbReference>
<evidence type="ECO:0000256" key="3">
    <source>
        <dbReference type="ARBA" id="ARBA00023125"/>
    </source>
</evidence>
<evidence type="ECO:0000256" key="2">
    <source>
        <dbReference type="ARBA" id="ARBA00023015"/>
    </source>
</evidence>
<dbReference type="InterPro" id="IPR007324">
    <property type="entry name" value="Sugar-bd_dom_put"/>
</dbReference>
<gene>
    <name evidence="6" type="ORF">G9U51_16680</name>
</gene>
<name>A0A967B227_9MICO</name>
<organism evidence="6 7">
    <name type="scientific">Metallococcus carri</name>
    <dbReference type="NCBI Taxonomy" id="1656884"/>
    <lineage>
        <taxon>Bacteria</taxon>
        <taxon>Bacillati</taxon>
        <taxon>Actinomycetota</taxon>
        <taxon>Actinomycetes</taxon>
        <taxon>Micrococcales</taxon>
        <taxon>Dermacoccaceae</taxon>
        <taxon>Metallococcus</taxon>
    </lineage>
</organism>
<proteinExistence type="inferred from homology"/>
<dbReference type="InterPro" id="IPR009297">
    <property type="entry name" value="DUF952"/>
</dbReference>
<comment type="caution">
    <text evidence="6">The sequence shown here is derived from an EMBL/GenBank/DDBJ whole genome shotgun (WGS) entry which is preliminary data.</text>
</comment>